<dbReference type="EMBL" id="METE01000015">
    <property type="protein sequence ID" value="OGB84954.1"/>
    <property type="molecule type" value="Genomic_DNA"/>
</dbReference>
<name>A0A1F4PMS4_UNCK3</name>
<gene>
    <name evidence="1" type="ORF">A2994_03955</name>
</gene>
<accession>A0A1F4PMS4</accession>
<proteinExistence type="predicted"/>
<dbReference type="Proteomes" id="UP000179010">
    <property type="component" value="Unassembled WGS sequence"/>
</dbReference>
<dbReference type="AlphaFoldDB" id="A0A1F4PMS4"/>
<evidence type="ECO:0000313" key="2">
    <source>
        <dbReference type="Proteomes" id="UP000179010"/>
    </source>
</evidence>
<dbReference type="STRING" id="1798539.A2994_03955"/>
<evidence type="ECO:0000313" key="1">
    <source>
        <dbReference type="EMBL" id="OGB84954.1"/>
    </source>
</evidence>
<protein>
    <submittedName>
        <fullName evidence="1">Uncharacterized protein</fullName>
    </submittedName>
</protein>
<organism evidence="1 2">
    <name type="scientific">candidate division Kazan bacterium RIFCSPLOWO2_01_FULL_48_13</name>
    <dbReference type="NCBI Taxonomy" id="1798539"/>
    <lineage>
        <taxon>Bacteria</taxon>
        <taxon>Bacteria division Kazan-3B-28</taxon>
    </lineage>
</organism>
<comment type="caution">
    <text evidence="1">The sequence shown here is derived from an EMBL/GenBank/DDBJ whole genome shotgun (WGS) entry which is preliminary data.</text>
</comment>
<reference evidence="1 2" key="1">
    <citation type="journal article" date="2016" name="Nat. Commun.">
        <title>Thousands of microbial genomes shed light on interconnected biogeochemical processes in an aquifer system.</title>
        <authorList>
            <person name="Anantharaman K."/>
            <person name="Brown C.T."/>
            <person name="Hug L.A."/>
            <person name="Sharon I."/>
            <person name="Castelle C.J."/>
            <person name="Probst A.J."/>
            <person name="Thomas B.C."/>
            <person name="Singh A."/>
            <person name="Wilkins M.J."/>
            <person name="Karaoz U."/>
            <person name="Brodie E.L."/>
            <person name="Williams K.H."/>
            <person name="Hubbard S.S."/>
            <person name="Banfield J.F."/>
        </authorList>
    </citation>
    <scope>NUCLEOTIDE SEQUENCE [LARGE SCALE GENOMIC DNA]</scope>
</reference>
<sequence>MGEMVSPDGAREVGEEPGWLKDAKEVYPKAYDTLKDSRGNEILRTRFGGERLIPLSPIFLTQKGVYQIRQRDGDWRQIDARGLPADEVMVMIGEIENPKGWRFDGGGWVDLERRKGKRPFEGRKLDVVVNRDHGELLRHVLRGGQKEATSL</sequence>